<dbReference type="InterPro" id="IPR033192">
    <property type="entry name" value="ODAD3"/>
</dbReference>
<evidence type="ECO:0000313" key="3">
    <source>
        <dbReference type="EMBL" id="EAX99506.1"/>
    </source>
</evidence>
<feature type="coiled-coil region" evidence="1">
    <location>
        <begin position="38"/>
        <end position="235"/>
    </location>
</feature>
<dbReference type="OrthoDB" id="10255247at2759"/>
<dbReference type="SMR" id="A2F6E8"/>
<dbReference type="GO" id="GO:0035253">
    <property type="term" value="C:ciliary rootlet"/>
    <property type="evidence" value="ECO:0000318"/>
    <property type="project" value="GO_Central"/>
</dbReference>
<dbReference type="GO" id="GO:0036158">
    <property type="term" value="P:outer dynein arm assembly"/>
    <property type="evidence" value="ECO:0000318"/>
    <property type="project" value="GO_Central"/>
</dbReference>
<reference evidence="3" key="2">
    <citation type="journal article" date="2007" name="Science">
        <title>Draft genome sequence of the sexually transmitted pathogen Trichomonas vaginalis.</title>
        <authorList>
            <person name="Carlton J.M."/>
            <person name="Hirt R.P."/>
            <person name="Silva J.C."/>
            <person name="Delcher A.L."/>
            <person name="Schatz M."/>
            <person name="Zhao Q."/>
            <person name="Wortman J.R."/>
            <person name="Bidwell S.L."/>
            <person name="Alsmark U.C.M."/>
            <person name="Besteiro S."/>
            <person name="Sicheritz-Ponten T."/>
            <person name="Noel C.J."/>
            <person name="Dacks J.B."/>
            <person name="Foster P.G."/>
            <person name="Simillion C."/>
            <person name="Van de Peer Y."/>
            <person name="Miranda-Saavedra D."/>
            <person name="Barton G.J."/>
            <person name="Westrop G.D."/>
            <person name="Mueller S."/>
            <person name="Dessi D."/>
            <person name="Fiori P.L."/>
            <person name="Ren Q."/>
            <person name="Paulsen I."/>
            <person name="Zhang H."/>
            <person name="Bastida-Corcuera F.D."/>
            <person name="Simoes-Barbosa A."/>
            <person name="Brown M.T."/>
            <person name="Hayes R.D."/>
            <person name="Mukherjee M."/>
            <person name="Okumura C.Y."/>
            <person name="Schneider R."/>
            <person name="Smith A.J."/>
            <person name="Vanacova S."/>
            <person name="Villalvazo M."/>
            <person name="Haas B.J."/>
            <person name="Pertea M."/>
            <person name="Feldblyum T.V."/>
            <person name="Utterback T.R."/>
            <person name="Shu C.L."/>
            <person name="Osoegawa K."/>
            <person name="de Jong P.J."/>
            <person name="Hrdy I."/>
            <person name="Horvathova L."/>
            <person name="Zubacova Z."/>
            <person name="Dolezal P."/>
            <person name="Malik S.B."/>
            <person name="Logsdon J.M. Jr."/>
            <person name="Henze K."/>
            <person name="Gupta A."/>
            <person name="Wang C.C."/>
            <person name="Dunne R.L."/>
            <person name="Upcroft J.A."/>
            <person name="Upcroft P."/>
            <person name="White O."/>
            <person name="Salzberg S.L."/>
            <person name="Tang P."/>
            <person name="Chiu C.-H."/>
            <person name="Lee Y.-S."/>
            <person name="Embley T.M."/>
            <person name="Coombs G.H."/>
            <person name="Mottram J.C."/>
            <person name="Tachezy J."/>
            <person name="Fraser-Liggett C.M."/>
            <person name="Johnson P.J."/>
        </authorList>
    </citation>
    <scope>NUCLEOTIDE SEQUENCE [LARGE SCALE GENOMIC DNA]</scope>
    <source>
        <strain evidence="3">G3</strain>
    </source>
</reference>
<dbReference type="EMBL" id="DS113635">
    <property type="protein sequence ID" value="EAX99506.1"/>
    <property type="molecule type" value="Genomic_DNA"/>
</dbReference>
<dbReference type="PANTHER" id="PTHR46518:SF1">
    <property type="entry name" value="OUTER DYNEIN ARM-DOCKING COMPLEX SUBUNIT 3"/>
    <property type="match status" value="1"/>
</dbReference>
<dbReference type="GO" id="GO:0036064">
    <property type="term" value="C:ciliary basal body"/>
    <property type="evidence" value="ECO:0000318"/>
    <property type="project" value="GO_Central"/>
</dbReference>
<feature type="compositionally biased region" description="Polar residues" evidence="2">
    <location>
        <begin position="259"/>
        <end position="273"/>
    </location>
</feature>
<dbReference type="InParanoid" id="A2F6E8"/>
<reference evidence="3" key="1">
    <citation type="submission" date="2006-10" db="EMBL/GenBank/DDBJ databases">
        <authorList>
            <person name="Amadeo P."/>
            <person name="Zhao Q."/>
            <person name="Wortman J."/>
            <person name="Fraser-Liggett C."/>
            <person name="Carlton J."/>
        </authorList>
    </citation>
    <scope>NUCLEOTIDE SEQUENCE</scope>
    <source>
        <strain evidence="3">G3</strain>
    </source>
</reference>
<dbReference type="RefSeq" id="XP_001312436.1">
    <property type="nucleotide sequence ID" value="XM_001312435.1"/>
</dbReference>
<dbReference type="GO" id="GO:0003341">
    <property type="term" value="P:cilium movement"/>
    <property type="evidence" value="ECO:0000318"/>
    <property type="project" value="GO_Central"/>
</dbReference>
<name>A2F6E8_TRIV3</name>
<dbReference type="PANTHER" id="PTHR46518">
    <property type="entry name" value="COILED-COIL DOMAIN-CONTAINING PROTEIN 151"/>
    <property type="match status" value="1"/>
</dbReference>
<sequence length="528" mass="60751">MMNKQEEDKSNVAETFEADLASIKEKGRDLKGTDRDFYNSIVQRLENNEQVLSDLRKEHTQLRSSLAQLTKEKQKRTGSIDLHADIKHSTHAVNLLKKQIDNYRHKKQEAVKRQTELQIQLQNLEGATPQADSSSERIALLKNKLDNAEIKNQETKHLLKIYDAIIYQFNRQKMQWNRLIEAQKKEIDQKKRDLADLELIARDSVHSMNAARLEYNNLQAKTAAAREKREQMLKTKTTQYQANLHQPLMEDANDARQAKPQQSLNSTASVVRNRNNRAQKDKKDEKFRTVSSKYEEIVEYFGTGDPEAILKFFEERRNTTATLTKQIEDLKAVNEQLAKEAAQKRSAIDEAEYTSHKGVGGNRLLSEAKKILLTENEKLQEAEKEKLASIQFKESVVSGIYHLADEMQLVQKEPINTNSPTEVLDWIKNQITLIKSKLDDEDYDFMQICNAQVVASKFAAENNFDIRETESSKRIIKPKLGEVLKQQRQKGDKGEFVSRVIDRNATKAMAQRIAQQKAAEIAAKKKKM</sequence>
<organism evidence="3 4">
    <name type="scientific">Trichomonas vaginalis (strain ATCC PRA-98 / G3)</name>
    <dbReference type="NCBI Taxonomy" id="412133"/>
    <lineage>
        <taxon>Eukaryota</taxon>
        <taxon>Metamonada</taxon>
        <taxon>Parabasalia</taxon>
        <taxon>Trichomonadida</taxon>
        <taxon>Trichomonadidae</taxon>
        <taxon>Trichomonas</taxon>
    </lineage>
</organism>
<feature type="coiled-coil region" evidence="1">
    <location>
        <begin position="320"/>
        <end position="385"/>
    </location>
</feature>
<dbReference type="KEGG" id="tva:4757313"/>
<evidence type="ECO:0000256" key="1">
    <source>
        <dbReference type="SAM" id="Coils"/>
    </source>
</evidence>
<evidence type="ECO:0000313" key="4">
    <source>
        <dbReference type="Proteomes" id="UP000001542"/>
    </source>
</evidence>
<accession>A2F6E8</accession>
<evidence type="ECO:0000256" key="2">
    <source>
        <dbReference type="SAM" id="MobiDB-lite"/>
    </source>
</evidence>
<protein>
    <submittedName>
        <fullName evidence="3">Uncharacterized protein</fullName>
    </submittedName>
</protein>
<keyword evidence="4" id="KW-1185">Reference proteome</keyword>
<gene>
    <name evidence="3" type="ORF">TVAG_140050</name>
</gene>
<keyword evidence="1" id="KW-0175">Coiled coil</keyword>
<feature type="region of interest" description="Disordered" evidence="2">
    <location>
        <begin position="253"/>
        <end position="286"/>
    </location>
</feature>
<dbReference type="GO" id="GO:0097542">
    <property type="term" value="C:ciliary tip"/>
    <property type="evidence" value="ECO:0000318"/>
    <property type="project" value="GO_Central"/>
</dbReference>
<dbReference type="VEuPathDB" id="TrichDB:TVAG_140050"/>
<dbReference type="VEuPathDB" id="TrichDB:TVAGG3_0415160"/>
<dbReference type="Proteomes" id="UP000001542">
    <property type="component" value="Unassembled WGS sequence"/>
</dbReference>
<proteinExistence type="predicted"/>
<dbReference type="AlphaFoldDB" id="A2F6E8"/>